<dbReference type="GO" id="GO:0051377">
    <property type="term" value="F:mannose-ethanolamine phosphotransferase activity"/>
    <property type="evidence" value="ECO:0007669"/>
    <property type="project" value="TreeGrafter"/>
</dbReference>
<dbReference type="PANTHER" id="PTHR23071:SF1">
    <property type="entry name" value="GPI ETHANOLAMINE PHOSPHATE TRANSFERASE 3"/>
    <property type="match status" value="1"/>
</dbReference>
<dbReference type="GO" id="GO:0016020">
    <property type="term" value="C:membrane"/>
    <property type="evidence" value="ECO:0007669"/>
    <property type="project" value="GOC"/>
</dbReference>
<reference evidence="1 2" key="1">
    <citation type="journal article" date="2015" name="Genome Announc.">
        <title>Draft Genome Sequence of Brevibacillus brevis DZQ7, a Plant Growth-Promoting Rhizobacterium with Broad-Spectrum Antimicrobial Activity.</title>
        <authorList>
            <person name="Hou Q."/>
            <person name="Wang C."/>
            <person name="Hou X."/>
            <person name="Xia Z."/>
            <person name="Ye J."/>
            <person name="Liu K."/>
            <person name="Liu H."/>
            <person name="Wang J."/>
            <person name="Guo H."/>
            <person name="Yu X."/>
            <person name="Yang Y."/>
            <person name="Du B."/>
            <person name="Ding Y."/>
        </authorList>
    </citation>
    <scope>NUCLEOTIDE SEQUENCE [LARGE SCALE GENOMIC DNA]</scope>
    <source>
        <strain evidence="1 2">DZQ7</strain>
    </source>
</reference>
<dbReference type="SUPFAM" id="SSF53649">
    <property type="entry name" value="Alkaline phosphatase-like"/>
    <property type="match status" value="1"/>
</dbReference>
<dbReference type="EMBL" id="CP030117">
    <property type="protein sequence ID" value="AWX55640.1"/>
    <property type="molecule type" value="Genomic_DNA"/>
</dbReference>
<dbReference type="Gene3D" id="3.40.720.10">
    <property type="entry name" value="Alkaline Phosphatase, subunit A"/>
    <property type="match status" value="1"/>
</dbReference>
<dbReference type="RefSeq" id="WP_048032407.1">
    <property type="nucleotide sequence ID" value="NZ_CP030117.1"/>
</dbReference>
<sequence length="272" mass="30721">MNKVIMVVIDGLQYKVATSQMGYLNHLVELNKAASYKVKSELPSMSRPLYEVLLTGTPSSVNGITSNDTVRLSTQKSLFHLTKEFGMRNAATAFYWVSELYNQAPFDKFVDRHQADESKAIQYGSFYYDDFYPDSHLLLDAEALRRKHDPHFLYIHTMGVDNAGHLYGSDSKQYRKSAIKMDSYLAELIPLWSQEGYHIVITADHGMNTDGDHGGTGSDERDVPLFIIGERVKPGYHEQVIPQLAMAPFICQLLGISKSEVMIDYDFSGMIV</sequence>
<dbReference type="InterPro" id="IPR002591">
    <property type="entry name" value="Phosphodiest/P_Trfase"/>
</dbReference>
<proteinExistence type="predicted"/>
<dbReference type="GO" id="GO:0006506">
    <property type="term" value="P:GPI anchor biosynthetic process"/>
    <property type="evidence" value="ECO:0007669"/>
    <property type="project" value="InterPro"/>
</dbReference>
<evidence type="ECO:0000313" key="2">
    <source>
        <dbReference type="Proteomes" id="UP000036061"/>
    </source>
</evidence>
<dbReference type="Pfam" id="PF01663">
    <property type="entry name" value="Phosphodiest"/>
    <property type="match status" value="1"/>
</dbReference>
<dbReference type="PANTHER" id="PTHR23071">
    <property type="entry name" value="PHOSPHATIDYLINOSITOL GLYCAN"/>
    <property type="match status" value="1"/>
</dbReference>
<dbReference type="AlphaFoldDB" id="A0A2Z4MGJ6"/>
<accession>A0A2Z4MGJ6</accession>
<evidence type="ECO:0000313" key="1">
    <source>
        <dbReference type="EMBL" id="AWX55640.1"/>
    </source>
</evidence>
<name>A0A2Z4MGJ6_BREBE</name>
<dbReference type="InterPro" id="IPR039524">
    <property type="entry name" value="PIGO/GPI13"/>
</dbReference>
<dbReference type="Proteomes" id="UP000036061">
    <property type="component" value="Chromosome"/>
</dbReference>
<dbReference type="InterPro" id="IPR017850">
    <property type="entry name" value="Alkaline_phosphatase_core_sf"/>
</dbReference>
<organism evidence="1 2">
    <name type="scientific">Brevibacillus brevis</name>
    <name type="common">Bacillus brevis</name>
    <dbReference type="NCBI Taxonomy" id="1393"/>
    <lineage>
        <taxon>Bacteria</taxon>
        <taxon>Bacillati</taxon>
        <taxon>Bacillota</taxon>
        <taxon>Bacilli</taxon>
        <taxon>Bacillales</taxon>
        <taxon>Paenibacillaceae</taxon>
        <taxon>Brevibacillus</taxon>
    </lineage>
</organism>
<gene>
    <name evidence="1" type="ORF">AB432_011590</name>
</gene>
<protein>
    <submittedName>
        <fullName evidence="1">Alkaline phosphatase family protein</fullName>
    </submittedName>
</protein>